<name>A0AAE0TLM5_9PEZI</name>
<gene>
    <name evidence="3" type="ORF">LTR78_010743</name>
</gene>
<dbReference type="Proteomes" id="UP001274830">
    <property type="component" value="Unassembled WGS sequence"/>
</dbReference>
<keyword evidence="2" id="KW-0812">Transmembrane</keyword>
<feature type="transmembrane region" description="Helical" evidence="2">
    <location>
        <begin position="115"/>
        <end position="138"/>
    </location>
</feature>
<accession>A0AAE0TLM5</accession>
<feature type="region of interest" description="Disordered" evidence="1">
    <location>
        <begin position="148"/>
        <end position="217"/>
    </location>
</feature>
<organism evidence="3 4">
    <name type="scientific">Recurvomyces mirabilis</name>
    <dbReference type="NCBI Taxonomy" id="574656"/>
    <lineage>
        <taxon>Eukaryota</taxon>
        <taxon>Fungi</taxon>
        <taxon>Dikarya</taxon>
        <taxon>Ascomycota</taxon>
        <taxon>Pezizomycotina</taxon>
        <taxon>Dothideomycetes</taxon>
        <taxon>Dothideomycetidae</taxon>
        <taxon>Mycosphaerellales</taxon>
        <taxon>Teratosphaeriaceae</taxon>
        <taxon>Recurvomyces</taxon>
    </lineage>
</organism>
<dbReference type="EMBL" id="JAUTXT010000088">
    <property type="protein sequence ID" value="KAK3669360.1"/>
    <property type="molecule type" value="Genomic_DNA"/>
</dbReference>
<keyword evidence="2" id="KW-0472">Membrane</keyword>
<keyword evidence="2" id="KW-1133">Transmembrane helix</keyword>
<comment type="caution">
    <text evidence="3">The sequence shown here is derived from an EMBL/GenBank/DDBJ whole genome shotgun (WGS) entry which is preliminary data.</text>
</comment>
<keyword evidence="4" id="KW-1185">Reference proteome</keyword>
<evidence type="ECO:0000256" key="2">
    <source>
        <dbReference type="SAM" id="Phobius"/>
    </source>
</evidence>
<evidence type="ECO:0000313" key="3">
    <source>
        <dbReference type="EMBL" id="KAK3669360.1"/>
    </source>
</evidence>
<sequence length="217" mass="22028">MSWLQVVSSCSEILPTGSATAIVASNTTTTITELFTAYAPAIAVAWASSDLTLFNSASLPLLTTASITSAATSATATGSGISAGSVIASSTVTTATGASQTSTTPYPGLSVGAKAGIGVGATVGGLLCLAVAVWFLLFRRRSSPSKKYVPEAEGKAELPGDGIEKKAPHVSDLSPNGEIHESAAKERPSEMGENVHYELEGDWHGHEAPTTAGPNVH</sequence>
<proteinExistence type="predicted"/>
<feature type="compositionally biased region" description="Basic and acidic residues" evidence="1">
    <location>
        <begin position="178"/>
        <end position="207"/>
    </location>
</feature>
<evidence type="ECO:0000313" key="4">
    <source>
        <dbReference type="Proteomes" id="UP001274830"/>
    </source>
</evidence>
<dbReference type="AlphaFoldDB" id="A0AAE0TLM5"/>
<protein>
    <submittedName>
        <fullName evidence="3">Uncharacterized protein</fullName>
    </submittedName>
</protein>
<reference evidence="3" key="1">
    <citation type="submission" date="2023-07" db="EMBL/GenBank/DDBJ databases">
        <title>Black Yeasts Isolated from many extreme environments.</title>
        <authorList>
            <person name="Coleine C."/>
            <person name="Stajich J.E."/>
            <person name="Selbmann L."/>
        </authorList>
    </citation>
    <scope>NUCLEOTIDE SEQUENCE</scope>
    <source>
        <strain evidence="3">CCFEE 5485</strain>
    </source>
</reference>
<evidence type="ECO:0000256" key="1">
    <source>
        <dbReference type="SAM" id="MobiDB-lite"/>
    </source>
</evidence>
<feature type="compositionally biased region" description="Basic and acidic residues" evidence="1">
    <location>
        <begin position="148"/>
        <end position="169"/>
    </location>
</feature>